<feature type="region of interest" description="Disordered" evidence="1">
    <location>
        <begin position="245"/>
        <end position="289"/>
    </location>
</feature>
<feature type="compositionally biased region" description="Polar residues" evidence="1">
    <location>
        <begin position="23"/>
        <end position="37"/>
    </location>
</feature>
<reference evidence="3" key="1">
    <citation type="submission" date="2025-08" db="UniProtKB">
        <authorList>
            <consortium name="RefSeq"/>
        </authorList>
    </citation>
    <scope>IDENTIFICATION</scope>
</reference>
<feature type="region of interest" description="Disordered" evidence="1">
    <location>
        <begin position="566"/>
        <end position="591"/>
    </location>
</feature>
<name>A0A3Q0IVQ5_DIACI</name>
<feature type="region of interest" description="Disordered" evidence="1">
    <location>
        <begin position="1"/>
        <end position="80"/>
    </location>
</feature>
<dbReference type="KEGG" id="dci:113467982"/>
<feature type="region of interest" description="Disordered" evidence="1">
    <location>
        <begin position="308"/>
        <end position="387"/>
    </location>
</feature>
<sequence>MFPTKLLPIPNNSRRALVKSDPTDQTESQPNVSNKNEYNSRRSPVKSDLTAQRQNQPNVSNKTASDPSRTTPKNISSNPDEIEEIHYDSNSKQILGNSNSTDHPMGDLNEDYVNTQTESKPEITMVSILCTVYEYVLDVIIGLFKCIDAVVKAIRALKDDISSFKISSLKEEITSECKLLKNKLNGFVDKVRVALQIEENVINLIKYMKLQHNETMWLNLHRLKRHAYLALLESGELNIDEEVGMKSRKRRTVEESGEEIPQEKTGKEEVPLTEDPQPSESNPQMGEKIYLQNGSDNSLQQISGRISEQIPENTQDPNIGPSELTKTEIQDPNNGLLTLTKSENGGNVPEDMDQSKEPVTQSKKRRKRNLESSKHSQPKKNLKHEPQEIFRRSLVNLLNILPNRGQRSIQEAIQPKQPFQNQARLKPHGQSNIIARLFKRHVAGRQYVRNATWCTPIRTSQLYTLTITGTSIWRHESSSKVGTCRSPDYNRSKIEGNLKKVRDFLIWCTYSYMEFLIGTGTPKDDVLKIKGITVKCEDSTLDSELRRISDIVWSYTTTTLAGRQYSKKKKKKSRRPDHARNETEESEVEGSDDVYFEDKLTTTEHIPDWEYAEKMFRHWAKIKD</sequence>
<feature type="compositionally biased region" description="Polar residues" evidence="1">
    <location>
        <begin position="49"/>
        <end position="79"/>
    </location>
</feature>
<evidence type="ECO:0000256" key="1">
    <source>
        <dbReference type="SAM" id="MobiDB-lite"/>
    </source>
</evidence>
<feature type="compositionally biased region" description="Polar residues" evidence="1">
    <location>
        <begin position="330"/>
        <end position="345"/>
    </location>
</feature>
<keyword evidence="2" id="KW-1185">Reference proteome</keyword>
<dbReference type="RefSeq" id="XP_026680351.1">
    <property type="nucleotide sequence ID" value="XM_026824550.1"/>
</dbReference>
<dbReference type="GeneID" id="113467982"/>
<evidence type="ECO:0000313" key="3">
    <source>
        <dbReference type="RefSeq" id="XP_026680351.1"/>
    </source>
</evidence>
<dbReference type="PaxDb" id="121845-A0A3Q0IVQ5"/>
<feature type="compositionally biased region" description="Basic and acidic residues" evidence="1">
    <location>
        <begin position="261"/>
        <end position="270"/>
    </location>
</feature>
<gene>
    <name evidence="3" type="primary">LOC113467982</name>
</gene>
<proteinExistence type="predicted"/>
<evidence type="ECO:0000313" key="2">
    <source>
        <dbReference type="Proteomes" id="UP000079169"/>
    </source>
</evidence>
<organism evidence="2 3">
    <name type="scientific">Diaphorina citri</name>
    <name type="common">Asian citrus psyllid</name>
    <dbReference type="NCBI Taxonomy" id="121845"/>
    <lineage>
        <taxon>Eukaryota</taxon>
        <taxon>Metazoa</taxon>
        <taxon>Ecdysozoa</taxon>
        <taxon>Arthropoda</taxon>
        <taxon>Hexapoda</taxon>
        <taxon>Insecta</taxon>
        <taxon>Pterygota</taxon>
        <taxon>Neoptera</taxon>
        <taxon>Paraneoptera</taxon>
        <taxon>Hemiptera</taxon>
        <taxon>Sternorrhyncha</taxon>
        <taxon>Psylloidea</taxon>
        <taxon>Psyllidae</taxon>
        <taxon>Diaphorininae</taxon>
        <taxon>Diaphorina</taxon>
    </lineage>
</organism>
<feature type="compositionally biased region" description="Polar residues" evidence="1">
    <location>
        <begin position="308"/>
        <end position="317"/>
    </location>
</feature>
<protein>
    <submittedName>
        <fullName evidence="3">Uncharacterized protein LOC113467982</fullName>
    </submittedName>
</protein>
<feature type="compositionally biased region" description="Basic residues" evidence="1">
    <location>
        <begin position="566"/>
        <end position="575"/>
    </location>
</feature>
<dbReference type="Proteomes" id="UP000079169">
    <property type="component" value="Unplaced"/>
</dbReference>
<accession>A0A3Q0IVQ5</accession>
<dbReference type="AlphaFoldDB" id="A0A3Q0IVQ5"/>